<evidence type="ECO:0000313" key="3">
    <source>
        <dbReference type="Proteomes" id="UP000298179"/>
    </source>
</evidence>
<dbReference type="AlphaFoldDB" id="A0A4Y8RL45"/>
<dbReference type="Proteomes" id="UP000298179">
    <property type="component" value="Unassembled WGS sequence"/>
</dbReference>
<dbReference type="EMBL" id="SOZD01000003">
    <property type="protein sequence ID" value="TFF22980.1"/>
    <property type="molecule type" value="Genomic_DNA"/>
</dbReference>
<accession>A0A4Y8RL45</accession>
<feature type="transmembrane region" description="Helical" evidence="1">
    <location>
        <begin position="101"/>
        <end position="118"/>
    </location>
</feature>
<sequence length="163" mass="16974">MLDSILGAILGAIGSSWPAEALKSSRLVYPLVNALHIVGFALSFGAIALFDLAILLRAKAAFLESLARFAPRVAASGLLVAAIAGLALFSVQPFDYAANPAFRIKLLLVSAGTLHAVAMHRSEGFRELRRSGKASASVTVSAGVSLLVWIAAILAGRFIAFLA</sequence>
<reference evidence="2 3" key="1">
    <citation type="submission" date="2019-03" db="EMBL/GenBank/DDBJ databases">
        <title>Jiella endophytica sp. nov., a novel endophytic bacterium isolated from root of Ficus microcarpa Linn. f.</title>
        <authorList>
            <person name="Tuo L."/>
        </authorList>
    </citation>
    <scope>NUCLEOTIDE SEQUENCE [LARGE SCALE GENOMIC DNA]</scope>
    <source>
        <strain evidence="2 3">CBS5Q-3</strain>
    </source>
</reference>
<evidence type="ECO:0000256" key="1">
    <source>
        <dbReference type="SAM" id="Phobius"/>
    </source>
</evidence>
<feature type="transmembrane region" description="Helical" evidence="1">
    <location>
        <begin position="138"/>
        <end position="160"/>
    </location>
</feature>
<evidence type="ECO:0000313" key="2">
    <source>
        <dbReference type="EMBL" id="TFF22980.1"/>
    </source>
</evidence>
<organism evidence="2 3">
    <name type="scientific">Jiella endophytica</name>
    <dbReference type="NCBI Taxonomy" id="2558362"/>
    <lineage>
        <taxon>Bacteria</taxon>
        <taxon>Pseudomonadati</taxon>
        <taxon>Pseudomonadota</taxon>
        <taxon>Alphaproteobacteria</taxon>
        <taxon>Hyphomicrobiales</taxon>
        <taxon>Aurantimonadaceae</taxon>
        <taxon>Jiella</taxon>
    </lineage>
</organism>
<name>A0A4Y8RL45_9HYPH</name>
<keyword evidence="1" id="KW-0472">Membrane</keyword>
<dbReference type="RefSeq" id="WP_134762080.1">
    <property type="nucleotide sequence ID" value="NZ_SOZD01000003.1"/>
</dbReference>
<gene>
    <name evidence="2" type="ORF">E3C22_11060</name>
</gene>
<proteinExistence type="predicted"/>
<comment type="caution">
    <text evidence="2">The sequence shown here is derived from an EMBL/GenBank/DDBJ whole genome shotgun (WGS) entry which is preliminary data.</text>
</comment>
<feature type="transmembrane region" description="Helical" evidence="1">
    <location>
        <begin position="69"/>
        <end position="89"/>
    </location>
</feature>
<dbReference type="OrthoDB" id="118399at2"/>
<keyword evidence="1" id="KW-1133">Transmembrane helix</keyword>
<keyword evidence="3" id="KW-1185">Reference proteome</keyword>
<feature type="transmembrane region" description="Helical" evidence="1">
    <location>
        <begin position="37"/>
        <end position="57"/>
    </location>
</feature>
<keyword evidence="1" id="KW-0812">Transmembrane</keyword>
<protein>
    <submittedName>
        <fullName evidence="2">DUF2214 domain-containing protein</fullName>
    </submittedName>
</protein>